<keyword evidence="3" id="KW-1185">Reference proteome</keyword>
<protein>
    <submittedName>
        <fullName evidence="2">Protein CBG27702</fullName>
    </submittedName>
</protein>
<evidence type="ECO:0000313" key="4">
    <source>
        <dbReference type="WormBase" id="CBG27702"/>
    </source>
</evidence>
<reference evidence="2 3" key="1">
    <citation type="journal article" date="2003" name="PLoS Biol.">
        <title>The genome sequence of Caenorhabditis briggsae: a platform for comparative genomics.</title>
        <authorList>
            <person name="Stein L.D."/>
            <person name="Bao Z."/>
            <person name="Blasiar D."/>
            <person name="Blumenthal T."/>
            <person name="Brent M.R."/>
            <person name="Chen N."/>
            <person name="Chinwalla A."/>
            <person name="Clarke L."/>
            <person name="Clee C."/>
            <person name="Coghlan A."/>
            <person name="Coulson A."/>
            <person name="D'Eustachio P."/>
            <person name="Fitch D.H."/>
            <person name="Fulton L.A."/>
            <person name="Fulton R.E."/>
            <person name="Griffiths-Jones S."/>
            <person name="Harris T.W."/>
            <person name="Hillier L.W."/>
            <person name="Kamath R."/>
            <person name="Kuwabara P.E."/>
            <person name="Mardis E.R."/>
            <person name="Marra M.A."/>
            <person name="Miner T.L."/>
            <person name="Minx P."/>
            <person name="Mullikin J.C."/>
            <person name="Plumb R.W."/>
            <person name="Rogers J."/>
            <person name="Schein J.E."/>
            <person name="Sohrmann M."/>
            <person name="Spieth J."/>
            <person name="Stajich J.E."/>
            <person name="Wei C."/>
            <person name="Willey D."/>
            <person name="Wilson R.K."/>
            <person name="Durbin R."/>
            <person name="Waterston R.H."/>
        </authorList>
    </citation>
    <scope>NUCLEOTIDE SEQUENCE [LARGE SCALE GENOMIC DNA]</scope>
    <source>
        <strain evidence="2 3">AF16</strain>
    </source>
</reference>
<gene>
    <name evidence="2 4" type="ORF">CBG27702</name>
    <name evidence="2" type="ORF">CBG_27702</name>
</gene>
<feature type="transmembrane region" description="Helical" evidence="1">
    <location>
        <begin position="68"/>
        <end position="86"/>
    </location>
</feature>
<dbReference type="AlphaFoldDB" id="B6IJE7"/>
<feature type="transmembrane region" description="Helical" evidence="1">
    <location>
        <begin position="129"/>
        <end position="152"/>
    </location>
</feature>
<proteinExistence type="predicted"/>
<dbReference type="CTD" id="68919152"/>
<evidence type="ECO:0000256" key="1">
    <source>
        <dbReference type="SAM" id="Phobius"/>
    </source>
</evidence>
<dbReference type="GeneID" id="68919152"/>
<dbReference type="HOGENOM" id="CLU_1416331_0_0_1"/>
<feature type="transmembrane region" description="Helical" evidence="1">
    <location>
        <begin position="37"/>
        <end position="56"/>
    </location>
</feature>
<organism evidence="2 3">
    <name type="scientific">Caenorhabditis briggsae</name>
    <dbReference type="NCBI Taxonomy" id="6238"/>
    <lineage>
        <taxon>Eukaryota</taxon>
        <taxon>Metazoa</taxon>
        <taxon>Ecdysozoa</taxon>
        <taxon>Nematoda</taxon>
        <taxon>Chromadorea</taxon>
        <taxon>Rhabditida</taxon>
        <taxon>Rhabditina</taxon>
        <taxon>Rhabditomorpha</taxon>
        <taxon>Rhabditoidea</taxon>
        <taxon>Rhabditidae</taxon>
        <taxon>Peloderinae</taxon>
        <taxon>Caenorhabditis</taxon>
    </lineage>
</organism>
<name>B6IJE7_CAEBR</name>
<reference evidence="2 3" key="2">
    <citation type="journal article" date="2011" name="PLoS Genet.">
        <title>Caenorhabditis briggsae recombinant inbred line genotypes reveal inter-strain incompatibility and the evolution of recombination.</title>
        <authorList>
            <person name="Ross J.A."/>
            <person name="Koboldt D.C."/>
            <person name="Staisch J.E."/>
            <person name="Chamberlin H.M."/>
            <person name="Gupta B.P."/>
            <person name="Miller R.D."/>
            <person name="Baird S.E."/>
            <person name="Haag E.S."/>
        </authorList>
    </citation>
    <scope>NUCLEOTIDE SEQUENCE [LARGE SCALE GENOMIC DNA]</scope>
    <source>
        <strain evidence="2 3">AF16</strain>
    </source>
</reference>
<sequence>MDAPVKDPSPTKTVNTAKARMRTQLVLEQEKSNWRQLYMWEISALVFFVMLAYHVPQSHPNMEIQIKFSTVVSLASLATNIFQLFLKSYSLASLPVFFSSITMLKGPQCDSYYYLCVHGIYDDLLLTKLISGLLIVIMTFGLIVVEGMRYYTLQKVIKLSRKLDSSRAKVILAIPAVKWGNEKDTADIVFEA</sequence>
<dbReference type="Proteomes" id="UP000008549">
    <property type="component" value="Unassembled WGS sequence"/>
</dbReference>
<evidence type="ECO:0000313" key="2">
    <source>
        <dbReference type="EMBL" id="CAR99981.1"/>
    </source>
</evidence>
<dbReference type="EMBL" id="HE600983">
    <property type="protein sequence ID" value="CAR99981.1"/>
    <property type="molecule type" value="Genomic_DNA"/>
</dbReference>
<evidence type="ECO:0000313" key="3">
    <source>
        <dbReference type="Proteomes" id="UP000008549"/>
    </source>
</evidence>
<keyword evidence="1" id="KW-0472">Membrane</keyword>
<dbReference type="InParanoid" id="B6IJE7"/>
<keyword evidence="1" id="KW-1133">Transmembrane helix</keyword>
<dbReference type="KEGG" id="cbr:CBG_27702"/>
<keyword evidence="1" id="KW-0812">Transmembrane</keyword>
<accession>B6IJE7</accession>
<dbReference type="WormBase" id="CBG27702">
    <property type="protein sequence ID" value="CBP38046"/>
    <property type="gene ID" value="WBGene00089116"/>
</dbReference>
<dbReference type="RefSeq" id="XP_045099542.1">
    <property type="nucleotide sequence ID" value="XM_045239631.1"/>
</dbReference>